<name>A0AA39U2N9_ARMTA</name>
<evidence type="ECO:0000313" key="2">
    <source>
        <dbReference type="Proteomes" id="UP001175211"/>
    </source>
</evidence>
<evidence type="ECO:0000313" key="1">
    <source>
        <dbReference type="EMBL" id="KAK0469439.1"/>
    </source>
</evidence>
<dbReference type="EMBL" id="JAUEPS010000001">
    <property type="protein sequence ID" value="KAK0469439.1"/>
    <property type="molecule type" value="Genomic_DNA"/>
</dbReference>
<keyword evidence="2" id="KW-1185">Reference proteome</keyword>
<sequence length="78" mass="8713">MINGFGTLLFVYILQSDFFFGLGINLCTLPSPGNCWMQYRGAWTSAEGLTKLVSQLILQSRQLYSLLSLRLISSFQSG</sequence>
<dbReference type="RefSeq" id="XP_060339232.1">
    <property type="nucleotide sequence ID" value="XM_060470809.1"/>
</dbReference>
<gene>
    <name evidence="1" type="ORF">EV420DRAFT_1494529</name>
</gene>
<proteinExistence type="predicted"/>
<reference evidence="1" key="1">
    <citation type="submission" date="2023-06" db="EMBL/GenBank/DDBJ databases">
        <authorList>
            <consortium name="Lawrence Berkeley National Laboratory"/>
            <person name="Ahrendt S."/>
            <person name="Sahu N."/>
            <person name="Indic B."/>
            <person name="Wong-Bajracharya J."/>
            <person name="Merenyi Z."/>
            <person name="Ke H.-M."/>
            <person name="Monk M."/>
            <person name="Kocsube S."/>
            <person name="Drula E."/>
            <person name="Lipzen A."/>
            <person name="Balint B."/>
            <person name="Henrissat B."/>
            <person name="Andreopoulos B."/>
            <person name="Martin F.M."/>
            <person name="Harder C.B."/>
            <person name="Rigling D."/>
            <person name="Ford K.L."/>
            <person name="Foster G.D."/>
            <person name="Pangilinan J."/>
            <person name="Papanicolaou A."/>
            <person name="Barry K."/>
            <person name="LaButti K."/>
            <person name="Viragh M."/>
            <person name="Koriabine M."/>
            <person name="Yan M."/>
            <person name="Riley R."/>
            <person name="Champramary S."/>
            <person name="Plett K.L."/>
            <person name="Tsai I.J."/>
            <person name="Slot J."/>
            <person name="Sipos G."/>
            <person name="Plett J."/>
            <person name="Nagy L.G."/>
            <person name="Grigoriev I.V."/>
        </authorList>
    </citation>
    <scope>NUCLEOTIDE SEQUENCE</scope>
    <source>
        <strain evidence="1">CCBAS 213</strain>
    </source>
</reference>
<dbReference type="GeneID" id="85354357"/>
<comment type="caution">
    <text evidence="1">The sequence shown here is derived from an EMBL/GenBank/DDBJ whole genome shotgun (WGS) entry which is preliminary data.</text>
</comment>
<organism evidence="1 2">
    <name type="scientific">Armillaria tabescens</name>
    <name type="common">Ringless honey mushroom</name>
    <name type="synonym">Agaricus tabescens</name>
    <dbReference type="NCBI Taxonomy" id="1929756"/>
    <lineage>
        <taxon>Eukaryota</taxon>
        <taxon>Fungi</taxon>
        <taxon>Dikarya</taxon>
        <taxon>Basidiomycota</taxon>
        <taxon>Agaricomycotina</taxon>
        <taxon>Agaricomycetes</taxon>
        <taxon>Agaricomycetidae</taxon>
        <taxon>Agaricales</taxon>
        <taxon>Marasmiineae</taxon>
        <taxon>Physalacriaceae</taxon>
        <taxon>Desarmillaria</taxon>
    </lineage>
</organism>
<accession>A0AA39U2N9</accession>
<dbReference type="AlphaFoldDB" id="A0AA39U2N9"/>
<dbReference type="Proteomes" id="UP001175211">
    <property type="component" value="Unassembled WGS sequence"/>
</dbReference>
<protein>
    <submittedName>
        <fullName evidence="1">Uncharacterized protein</fullName>
    </submittedName>
</protein>